<keyword evidence="1" id="KW-1133">Transmembrane helix</keyword>
<dbReference type="Proteomes" id="UP001597171">
    <property type="component" value="Unassembled WGS sequence"/>
</dbReference>
<keyword evidence="4" id="KW-1185">Reference proteome</keyword>
<feature type="transmembrane region" description="Helical" evidence="1">
    <location>
        <begin position="169"/>
        <end position="186"/>
    </location>
</feature>
<organism evidence="3 4">
    <name type="scientific">Methylopila musalis</name>
    <dbReference type="NCBI Taxonomy" id="1134781"/>
    <lineage>
        <taxon>Bacteria</taxon>
        <taxon>Pseudomonadati</taxon>
        <taxon>Pseudomonadota</taxon>
        <taxon>Alphaproteobacteria</taxon>
        <taxon>Hyphomicrobiales</taxon>
        <taxon>Methylopilaceae</taxon>
        <taxon>Methylopila</taxon>
    </lineage>
</organism>
<gene>
    <name evidence="3" type="ORF">ACFQ4O_17545</name>
</gene>
<dbReference type="EMBL" id="JBHTMX010000350">
    <property type="protein sequence ID" value="MFD1333812.1"/>
    <property type="molecule type" value="Genomic_DNA"/>
</dbReference>
<sequence>MRRAALVLALAVAAAAPVAAQVRDVRTTGPKPFGVLLGDVFTLKTSFVADAPYTLDPASLPKTGALTYSLDLRRLDVSQSAAPGGGVRYEIAAEYQTFYSALETRTETVPPMALSVVDGKGGRRELKAGGWSYITSPLRPIVATSGETQYDLRPDAAPQRISLRPAQTAVLWSAAAALLALALLAWSRAWPPFHAR</sequence>
<name>A0ABW3ZDB4_9HYPH</name>
<feature type="non-terminal residue" evidence="3">
    <location>
        <position position="196"/>
    </location>
</feature>
<accession>A0ABW3ZDB4</accession>
<feature type="signal peptide" evidence="2">
    <location>
        <begin position="1"/>
        <end position="20"/>
    </location>
</feature>
<evidence type="ECO:0000256" key="2">
    <source>
        <dbReference type="SAM" id="SignalP"/>
    </source>
</evidence>
<feature type="chain" id="PRO_5046243668" description="Protein BatD" evidence="2">
    <location>
        <begin position="21"/>
        <end position="196"/>
    </location>
</feature>
<evidence type="ECO:0008006" key="5">
    <source>
        <dbReference type="Google" id="ProtNLM"/>
    </source>
</evidence>
<reference evidence="4" key="1">
    <citation type="journal article" date="2019" name="Int. J. Syst. Evol. Microbiol.">
        <title>The Global Catalogue of Microorganisms (GCM) 10K type strain sequencing project: providing services to taxonomists for standard genome sequencing and annotation.</title>
        <authorList>
            <consortium name="The Broad Institute Genomics Platform"/>
            <consortium name="The Broad Institute Genome Sequencing Center for Infectious Disease"/>
            <person name="Wu L."/>
            <person name="Ma J."/>
        </authorList>
    </citation>
    <scope>NUCLEOTIDE SEQUENCE [LARGE SCALE GENOMIC DNA]</scope>
    <source>
        <strain evidence="4">CCUG 61696</strain>
    </source>
</reference>
<keyword evidence="1" id="KW-0812">Transmembrane</keyword>
<keyword evidence="1" id="KW-0472">Membrane</keyword>
<evidence type="ECO:0000256" key="1">
    <source>
        <dbReference type="SAM" id="Phobius"/>
    </source>
</evidence>
<evidence type="ECO:0000313" key="4">
    <source>
        <dbReference type="Proteomes" id="UP001597171"/>
    </source>
</evidence>
<keyword evidence="2" id="KW-0732">Signal</keyword>
<protein>
    <recommendedName>
        <fullName evidence="5">Protein BatD</fullName>
    </recommendedName>
</protein>
<evidence type="ECO:0000313" key="3">
    <source>
        <dbReference type="EMBL" id="MFD1333812.1"/>
    </source>
</evidence>
<comment type="caution">
    <text evidence="3">The sequence shown here is derived from an EMBL/GenBank/DDBJ whole genome shotgun (WGS) entry which is preliminary data.</text>
</comment>
<proteinExistence type="predicted"/>